<evidence type="ECO:0000256" key="3">
    <source>
        <dbReference type="ARBA" id="ARBA00022679"/>
    </source>
</evidence>
<keyword evidence="4" id="KW-0472">Membrane</keyword>
<dbReference type="AlphaFoldDB" id="A0A1Y6CXH6"/>
<keyword evidence="2" id="KW-0328">Glycosyltransferase</keyword>
<evidence type="ECO:0000256" key="2">
    <source>
        <dbReference type="ARBA" id="ARBA00022676"/>
    </source>
</evidence>
<dbReference type="PANTHER" id="PTHR43179">
    <property type="entry name" value="RHAMNOSYLTRANSFERASE WBBL"/>
    <property type="match status" value="1"/>
</dbReference>
<evidence type="ECO:0000313" key="5">
    <source>
        <dbReference type="EMBL" id="SMF94950.1"/>
    </source>
</evidence>
<dbReference type="OrthoDB" id="7665907at2"/>
<evidence type="ECO:0000256" key="1">
    <source>
        <dbReference type="ARBA" id="ARBA00006739"/>
    </source>
</evidence>
<keyword evidence="3 5" id="KW-0808">Transferase</keyword>
<dbReference type="PANTHER" id="PTHR43179:SF12">
    <property type="entry name" value="GALACTOFURANOSYLTRANSFERASE GLFT2"/>
    <property type="match status" value="1"/>
</dbReference>
<keyword evidence="4" id="KW-0812">Transmembrane</keyword>
<dbReference type="EMBL" id="FXAM01000001">
    <property type="protein sequence ID" value="SMF94950.1"/>
    <property type="molecule type" value="Genomic_DNA"/>
</dbReference>
<accession>A0A1Y6CXH6</accession>
<keyword evidence="6" id="KW-1185">Reference proteome</keyword>
<gene>
    <name evidence="5" type="ORF">SAMN02949497_2289</name>
</gene>
<dbReference type="Proteomes" id="UP000192923">
    <property type="component" value="Unassembled WGS sequence"/>
</dbReference>
<dbReference type="Pfam" id="PF13641">
    <property type="entry name" value="Glyco_tranf_2_3"/>
    <property type="match status" value="1"/>
</dbReference>
<dbReference type="InterPro" id="IPR029044">
    <property type="entry name" value="Nucleotide-diphossugar_trans"/>
</dbReference>
<comment type="similarity">
    <text evidence="1">Belongs to the glycosyltransferase 2 family.</text>
</comment>
<keyword evidence="4" id="KW-1133">Transmembrane helix</keyword>
<dbReference type="SUPFAM" id="SSF53448">
    <property type="entry name" value="Nucleotide-diphospho-sugar transferases"/>
    <property type="match status" value="1"/>
</dbReference>
<protein>
    <submittedName>
        <fullName evidence="5">Glycosyltransferase, GT2 family</fullName>
    </submittedName>
</protein>
<proteinExistence type="inferred from homology"/>
<dbReference type="Gene3D" id="3.90.550.10">
    <property type="entry name" value="Spore Coat Polysaccharide Biosynthesis Protein SpsA, Chain A"/>
    <property type="match status" value="1"/>
</dbReference>
<dbReference type="GO" id="GO:0016757">
    <property type="term" value="F:glycosyltransferase activity"/>
    <property type="evidence" value="ECO:0007669"/>
    <property type="project" value="UniProtKB-KW"/>
</dbReference>
<reference evidence="5 6" key="1">
    <citation type="submission" date="2016-12" db="EMBL/GenBank/DDBJ databases">
        <authorList>
            <person name="Song W.-J."/>
            <person name="Kurnit D.M."/>
        </authorList>
    </citation>
    <scope>NUCLEOTIDE SEQUENCE [LARGE SCALE GENOMIC DNA]</scope>
    <source>
        <strain evidence="5 6">175</strain>
    </source>
</reference>
<evidence type="ECO:0000256" key="4">
    <source>
        <dbReference type="SAM" id="Phobius"/>
    </source>
</evidence>
<name>A0A1Y6CXH6_9GAMM</name>
<organism evidence="5 6">
    <name type="scientific">Methylomagnum ishizawai</name>
    <dbReference type="NCBI Taxonomy" id="1760988"/>
    <lineage>
        <taxon>Bacteria</taxon>
        <taxon>Pseudomonadati</taxon>
        <taxon>Pseudomonadota</taxon>
        <taxon>Gammaproteobacteria</taxon>
        <taxon>Methylococcales</taxon>
        <taxon>Methylococcaceae</taxon>
        <taxon>Methylomagnum</taxon>
    </lineage>
</organism>
<dbReference type="RefSeq" id="WP_085212773.1">
    <property type="nucleotide sequence ID" value="NZ_FXAM01000001.1"/>
</dbReference>
<sequence>METPPPKVVAVVVTYHRPVELRLVVEALLNQTRPPEAIVVFDNGGPVAAAEVLRGCGGRVEIVRSAANLGGAGGFAGGLARALELGADWAWLMDDDAVPEPGALAALLAALPTLPARAGVLCGAVREYGTLALRHRRDFEPWFGGEWPLAARAYRRAAVEIGTGSFVGFMVAGEAVRAVGLPEAGFFLAYDDTEYSLRLRARGWRLWLVPGSVIEHLRTPEARLRGGPFGAKHYFNIRNRIVVKRRYSRFPFWAGLGGVAFGGLLWLAARGWRRSDSLALLARAVADGWRGCLGPYPG</sequence>
<feature type="transmembrane region" description="Helical" evidence="4">
    <location>
        <begin position="250"/>
        <end position="269"/>
    </location>
</feature>
<evidence type="ECO:0000313" key="6">
    <source>
        <dbReference type="Proteomes" id="UP000192923"/>
    </source>
</evidence>
<dbReference type="STRING" id="1760988.SAMN02949497_2289"/>